<reference evidence="2 3" key="1">
    <citation type="journal article" date="2019" name="Nat. Ecol. Evol.">
        <title>Megaphylogeny resolves global patterns of mushroom evolution.</title>
        <authorList>
            <person name="Varga T."/>
            <person name="Krizsan K."/>
            <person name="Foldi C."/>
            <person name="Dima B."/>
            <person name="Sanchez-Garcia M."/>
            <person name="Sanchez-Ramirez S."/>
            <person name="Szollosi G.J."/>
            <person name="Szarkandi J.G."/>
            <person name="Papp V."/>
            <person name="Albert L."/>
            <person name="Andreopoulos W."/>
            <person name="Angelini C."/>
            <person name="Antonin V."/>
            <person name="Barry K.W."/>
            <person name="Bougher N.L."/>
            <person name="Buchanan P."/>
            <person name="Buyck B."/>
            <person name="Bense V."/>
            <person name="Catcheside P."/>
            <person name="Chovatia M."/>
            <person name="Cooper J."/>
            <person name="Damon W."/>
            <person name="Desjardin D."/>
            <person name="Finy P."/>
            <person name="Geml J."/>
            <person name="Haridas S."/>
            <person name="Hughes K."/>
            <person name="Justo A."/>
            <person name="Karasinski D."/>
            <person name="Kautmanova I."/>
            <person name="Kiss B."/>
            <person name="Kocsube S."/>
            <person name="Kotiranta H."/>
            <person name="LaButti K.M."/>
            <person name="Lechner B.E."/>
            <person name="Liimatainen K."/>
            <person name="Lipzen A."/>
            <person name="Lukacs Z."/>
            <person name="Mihaltcheva S."/>
            <person name="Morgado L.N."/>
            <person name="Niskanen T."/>
            <person name="Noordeloos M.E."/>
            <person name="Ohm R.A."/>
            <person name="Ortiz-Santana B."/>
            <person name="Ovrebo C."/>
            <person name="Racz N."/>
            <person name="Riley R."/>
            <person name="Savchenko A."/>
            <person name="Shiryaev A."/>
            <person name="Soop K."/>
            <person name="Spirin V."/>
            <person name="Szebenyi C."/>
            <person name="Tomsovsky M."/>
            <person name="Tulloss R.E."/>
            <person name="Uehling J."/>
            <person name="Grigoriev I.V."/>
            <person name="Vagvolgyi C."/>
            <person name="Papp T."/>
            <person name="Martin F.M."/>
            <person name="Miettinen O."/>
            <person name="Hibbett D.S."/>
            <person name="Nagy L.G."/>
        </authorList>
    </citation>
    <scope>NUCLEOTIDE SEQUENCE [LARGE SCALE GENOMIC DNA]</scope>
    <source>
        <strain evidence="2 3">HHB13444</strain>
    </source>
</reference>
<dbReference type="Proteomes" id="UP000308197">
    <property type="component" value="Unassembled WGS sequence"/>
</dbReference>
<dbReference type="AlphaFoldDB" id="A0A5C3PRQ4"/>
<evidence type="ECO:0000313" key="3">
    <source>
        <dbReference type="Proteomes" id="UP000308197"/>
    </source>
</evidence>
<name>A0A5C3PRQ4_9APHY</name>
<organism evidence="2 3">
    <name type="scientific">Polyporus arcularius HHB13444</name>
    <dbReference type="NCBI Taxonomy" id="1314778"/>
    <lineage>
        <taxon>Eukaryota</taxon>
        <taxon>Fungi</taxon>
        <taxon>Dikarya</taxon>
        <taxon>Basidiomycota</taxon>
        <taxon>Agaricomycotina</taxon>
        <taxon>Agaricomycetes</taxon>
        <taxon>Polyporales</taxon>
        <taxon>Polyporaceae</taxon>
        <taxon>Polyporus</taxon>
    </lineage>
</organism>
<dbReference type="InParanoid" id="A0A5C3PRQ4"/>
<keyword evidence="3" id="KW-1185">Reference proteome</keyword>
<dbReference type="EMBL" id="ML211043">
    <property type="protein sequence ID" value="TFK90528.1"/>
    <property type="molecule type" value="Genomic_DNA"/>
</dbReference>
<accession>A0A5C3PRQ4</accession>
<protein>
    <submittedName>
        <fullName evidence="2">Uncharacterized protein</fullName>
    </submittedName>
</protein>
<evidence type="ECO:0000313" key="2">
    <source>
        <dbReference type="EMBL" id="TFK90528.1"/>
    </source>
</evidence>
<sequence length="189" mass="20620">MAHTILVSDCSRGPTRRPHAKHGREACQCCRLITAGSSSRLGTISRLSPPSTDRPSPRPRREWTTAYRRAFPAGPACAAGPVRQQEQRGRPDGSADTYIRKLLCAIVLSNTRLLADSYRSAAPCLVFEIQYRDFSSDASPTGRPHAVCVLPPASAANCCRRAIVSFMLTSSDSAQHRSKTVYIVRTSCT</sequence>
<feature type="compositionally biased region" description="Low complexity" evidence="1">
    <location>
        <begin position="45"/>
        <end position="54"/>
    </location>
</feature>
<gene>
    <name evidence="2" type="ORF">K466DRAFT_380939</name>
</gene>
<proteinExistence type="predicted"/>
<feature type="region of interest" description="Disordered" evidence="1">
    <location>
        <begin position="1"/>
        <end position="20"/>
    </location>
</feature>
<feature type="region of interest" description="Disordered" evidence="1">
    <location>
        <begin position="41"/>
        <end position="61"/>
    </location>
</feature>
<evidence type="ECO:0000256" key="1">
    <source>
        <dbReference type="SAM" id="MobiDB-lite"/>
    </source>
</evidence>